<organism evidence="2">
    <name type="scientific">Ixodes ricinus</name>
    <name type="common">Common tick</name>
    <name type="synonym">Acarus ricinus</name>
    <dbReference type="NCBI Taxonomy" id="34613"/>
    <lineage>
        <taxon>Eukaryota</taxon>
        <taxon>Metazoa</taxon>
        <taxon>Ecdysozoa</taxon>
        <taxon>Arthropoda</taxon>
        <taxon>Chelicerata</taxon>
        <taxon>Arachnida</taxon>
        <taxon>Acari</taxon>
        <taxon>Parasitiformes</taxon>
        <taxon>Ixodida</taxon>
        <taxon>Ixodoidea</taxon>
        <taxon>Ixodidae</taxon>
        <taxon>Ixodinae</taxon>
        <taxon>Ixodes</taxon>
    </lineage>
</organism>
<protein>
    <submittedName>
        <fullName evidence="2">Uncharacterized protein</fullName>
    </submittedName>
</protein>
<feature type="region of interest" description="Disordered" evidence="1">
    <location>
        <begin position="25"/>
        <end position="46"/>
    </location>
</feature>
<reference evidence="2" key="1">
    <citation type="journal article" date="2018" name="PLoS Negl. Trop. Dis.">
        <title>Sialome diversity of ticks revealed by RNAseq of single tick salivary glands.</title>
        <authorList>
            <person name="Perner J."/>
            <person name="Kropackova S."/>
            <person name="Kopacek P."/>
            <person name="Ribeiro J.M."/>
        </authorList>
    </citation>
    <scope>NUCLEOTIDE SEQUENCE</scope>
    <source>
        <strain evidence="2">Siblings of single egg batch collected in Ceske Budejovice</strain>
        <tissue evidence="2">Salivary glands</tissue>
    </source>
</reference>
<dbReference type="AlphaFoldDB" id="A0A147BGE2"/>
<proteinExistence type="predicted"/>
<evidence type="ECO:0000256" key="1">
    <source>
        <dbReference type="SAM" id="MobiDB-lite"/>
    </source>
</evidence>
<sequence length="103" mass="11480">MGATSRCHTAKRPNRQAKLLTEGLGNAQSRSGPSVPTAAAPPRTSGTFPCRRLIPLLLSSMRRFFHRLVAGMSTDHFLFPYFINCICFFSGLKYCTKTTFIHN</sequence>
<dbReference type="EMBL" id="GEGO01006039">
    <property type="protein sequence ID" value="JAR89365.1"/>
    <property type="molecule type" value="Transcribed_RNA"/>
</dbReference>
<evidence type="ECO:0000313" key="2">
    <source>
        <dbReference type="EMBL" id="JAR89365.1"/>
    </source>
</evidence>
<name>A0A147BGE2_IXORI</name>
<accession>A0A147BGE2</accession>